<feature type="region of interest" description="Disordered" evidence="10">
    <location>
        <begin position="659"/>
        <end position="841"/>
    </location>
</feature>
<organism evidence="13 14">
    <name type="scientific">Porites evermanni</name>
    <dbReference type="NCBI Taxonomy" id="104178"/>
    <lineage>
        <taxon>Eukaryota</taxon>
        <taxon>Metazoa</taxon>
        <taxon>Cnidaria</taxon>
        <taxon>Anthozoa</taxon>
        <taxon>Hexacorallia</taxon>
        <taxon>Scleractinia</taxon>
        <taxon>Fungiina</taxon>
        <taxon>Poritidae</taxon>
        <taxon>Porites</taxon>
    </lineage>
</organism>
<reference evidence="13 14" key="1">
    <citation type="submission" date="2022-05" db="EMBL/GenBank/DDBJ databases">
        <authorList>
            <consortium name="Genoscope - CEA"/>
            <person name="William W."/>
        </authorList>
    </citation>
    <scope>NUCLEOTIDE SEQUENCE [LARGE SCALE GENOMIC DNA]</scope>
</reference>
<evidence type="ECO:0000256" key="6">
    <source>
        <dbReference type="ARBA" id="ARBA00023159"/>
    </source>
</evidence>
<comment type="caution">
    <text evidence="13">The sequence shown here is derived from an EMBL/GenBank/DDBJ whole genome shotgun (WGS) entry which is preliminary data.</text>
</comment>
<keyword evidence="8 9" id="KW-0539">Nucleus</keyword>
<feature type="compositionally biased region" description="Basic residues" evidence="10">
    <location>
        <begin position="779"/>
        <end position="790"/>
    </location>
</feature>
<dbReference type="Pfam" id="PF18296">
    <property type="entry name" value="MID_MedPIWI"/>
    <property type="match status" value="1"/>
</dbReference>
<keyword evidence="4 9" id="KW-0678">Repressor</keyword>
<comment type="similarity">
    <text evidence="2 9">Belongs to the Mediator complex subunit 13 family.</text>
</comment>
<gene>
    <name evidence="13" type="ORF">PEVE_00010705</name>
</gene>
<feature type="compositionally biased region" description="Polar residues" evidence="10">
    <location>
        <begin position="1995"/>
        <end position="2011"/>
    </location>
</feature>
<evidence type="ECO:0000313" key="14">
    <source>
        <dbReference type="Proteomes" id="UP001159427"/>
    </source>
</evidence>
<evidence type="ECO:0000256" key="10">
    <source>
        <dbReference type="SAM" id="MobiDB-lite"/>
    </source>
</evidence>
<sequence length="2140" mass="234046">MTASNPMLHGSDLDECCSNVFALTDLCGLKWRKYIYNVACRATFEEDPVLKSFSLALGHDILCAWRRSPSTGCQASSDPNSISSAKELWVFWFGDDPNLQGIVSGELKESCHGCWEDGLPHEPRSLLFKALHNLLERCLLSRKFVRLGKWFTKPCESSSVENFSQLSFSFSFFVHGESSVCTAVEIQQQQQVRHLRLQDVAVAATKQEGLPVLLGPYGLSGFLTGQTSHLDDAVSVKLIEEWKKFYPIDFSNDWSEMTNQCFDKGVPAAVMVVVGETQMWYPSTYVVVPCTENERTGEGPILPRTDSATTSGPTSLTPPASPIDSNTTDVVTGSANLPPAPKVTLPTVTDKKKLTHSLVQEVWQEITITKPAVSKSTSQNSISRLTTSFIKTESLNDATSVGQWDFEEPFKRTSCSCTSSSNISRPKAPTQVRPSFGITRPIPSPSYPIPSPQQQHQISQQTQSTAKLKKEKKKPLVPFHHRPSISKDRPEAVKSHVGAMTKGLPTANSLTSVTQMRHSDVALAHHNAKKYSLQGQATPAQNTTCALAHKSSTLDTKTNAKPSQHSSSLLRVNSSRLPSSTCEKVSEMLVKSEESCSVNFVSNIDSDKKDDDDQSCYVLPVESVFSVPVLPSDPLDCRPLGGLGDQVITDEVFSPSPLDAPMSLWESGKRPSTDAGLEAVFSPAKRRRESSSGRSRSDSTGTGRPKGRRNSSQPSPATTPLSDPFTPQPEDPDIEMIQPTMKSPTQGRPPSNKPRRRSSNAAADSPSVPPPAEVSKPPSRLKNRRPSSRKKQQEEKEKLAKGVEEVKPHPQKTEKGFYPSFSSSDDEHEPAPRSSNLMTEQDLAVTLNDLDKLFDSDEEEDELGQSKSMKMEFACHQINTFDSITNINTHHTIMNSGVVAQQDLARMFPTPPSLETVSHSPPCPVGNDYISPGSVKTAVHSAMLSPESQHLMSFTGLDVEQDKQHSPVELGPVFDIPKYQDFPVSFSFEAVTVLPSHKALPSAIMQNTPSWQQTAQKSWTLSVTKVESADALNGDVAVATPSPAVGYTYNHPPSVSSDVKHLTSAAMSPASPASSVSSFSMPSQFPKAFQGSTFVVKPLFQTPLPEVNSLSRVLTLSDSWLNYFSDKSYDNVSLCSCCKSSEGSRTKGIITKSKDFERCVCGFGPLERMKFTAGTGLFPDDIYEAPSVNLIPAKKDVIVKLEVKAQECKKPLTVRRQGSTTTILPSQIPFSLLEEIVSQCSSPFSCSNLKFQLMYKSQGIVKHVSGMAAQNKGSAESGYLKNIPPPAAVSALNCLRQLMQDALQKSTSRKTWEQPHGTVVQGPLSWKQLHHLATKGNEEMPRSQPIPSVTVGYSGDWMSLSPIALQFWEKLLLEPYSCQRDVAYIVVAPENDLVLNNVKMFFKEFSAVYETCRLGQHVAITKVLRDGILRIGQKSLKLVKEHVDEWFTNQSGSPDGAKLKLYAQAFKHHLGPYLASLNLDKLILDSEKENKPEDKISSKFGIDSAERLGADGGNRNAGISLGTPTSEQAPSAFGDDDNEHNSNEPPTVVVYIVNPFTTNSRDENVPSSVGLLRCIAEIAPDLAESKKNVIFQVVPIQQILQVDTLTGSRDAALTFVTQLKRLAFSVFSRCRKSLQLNINAKSLTGFGPAARHEALFRQREVENAKVYSAPYVLCQPIPLPPVDTGDETAASLLASAQNASVLYCGYCLSHDENYLLAVCTDSVGELIESCVISVEPPLRPDNRPRRTAARTKALIKLWEFCQGVIATSLIPWRLVITKLGRIGPEELKDWKEILSKTSVLSGDQMFKDTCKTCFSMKHKNRPAILGTSLTSLEPEPSIRLYMARALPKVTALFEGSSNSQVSVGTVPKPDVSQTYIAVMPVSSMKCSIGKISNTKSHASPDTTTETVVTDTDILLAGVDDDENYQDTLRHLFPLLNASPPPLSPTSCMMPSPLDSSPMQGTPPLSRPPKLSAASPAMSAPSPFQPISRLSPFQPLHSTPSPSMANTTTAESHGQEGEDSLAVPQAQGYMISTVQTGKMPVTFWANSSHSETNDPVMLKAALHIHNPDIMEGINGFVTSWHALATKSPCHVLRSILQTYDALSWLTVDPVSRDRRSCLPVHLYMLCQLHDTLSVLLENQSS</sequence>
<keyword evidence="14" id="KW-1185">Reference proteome</keyword>
<dbReference type="Proteomes" id="UP001159427">
    <property type="component" value="Unassembled WGS sequence"/>
</dbReference>
<evidence type="ECO:0000256" key="8">
    <source>
        <dbReference type="ARBA" id="ARBA00023242"/>
    </source>
</evidence>
<dbReference type="EMBL" id="CALNXI010001763">
    <property type="protein sequence ID" value="CAH3176546.1"/>
    <property type="molecule type" value="Genomic_DNA"/>
</dbReference>
<comment type="function">
    <text evidence="9">Component of the Mediator complex, a coactivator involved in regulated transcription of nearly all RNA polymerase II-dependent genes. Mediator functions as a bridge to convey information from gene-specific regulatory proteins to the basal RNA polymerase II transcription machinery. Mediator is recruited to promoters by direct interactions with regulatory proteins and serves as a scaffold for the assembly of a functional preinitiation complex with RNA polymerase II and the general transcription factors.</text>
</comment>
<dbReference type="InterPro" id="IPR041285">
    <property type="entry name" value="MID_MedPIWI"/>
</dbReference>
<proteinExistence type="inferred from homology"/>
<feature type="region of interest" description="Disordered" evidence="10">
    <location>
        <begin position="416"/>
        <end position="491"/>
    </location>
</feature>
<evidence type="ECO:0000256" key="3">
    <source>
        <dbReference type="ARBA" id="ARBA00019618"/>
    </source>
</evidence>
<feature type="compositionally biased region" description="Low complexity" evidence="10">
    <location>
        <begin position="1967"/>
        <end position="1981"/>
    </location>
</feature>
<protein>
    <recommendedName>
        <fullName evidence="3 9">Mediator of RNA polymerase II transcription subunit 13</fullName>
    </recommendedName>
</protein>
<comment type="subcellular location">
    <subcellularLocation>
        <location evidence="1 9">Nucleus</location>
    </subcellularLocation>
</comment>
<keyword evidence="7 9" id="KW-0804">Transcription</keyword>
<evidence type="ECO:0000256" key="5">
    <source>
        <dbReference type="ARBA" id="ARBA00023015"/>
    </source>
</evidence>
<evidence type="ECO:0000256" key="7">
    <source>
        <dbReference type="ARBA" id="ARBA00023163"/>
    </source>
</evidence>
<feature type="compositionally biased region" description="Low complexity" evidence="10">
    <location>
        <begin position="452"/>
        <end position="464"/>
    </location>
</feature>
<feature type="compositionally biased region" description="Pro residues" evidence="10">
    <location>
        <begin position="442"/>
        <end position="451"/>
    </location>
</feature>
<evidence type="ECO:0000256" key="2">
    <source>
        <dbReference type="ARBA" id="ARBA00009354"/>
    </source>
</evidence>
<dbReference type="InterPro" id="IPR009401">
    <property type="entry name" value="Med13_C"/>
</dbReference>
<feature type="compositionally biased region" description="Polar residues" evidence="10">
    <location>
        <begin position="710"/>
        <end position="721"/>
    </location>
</feature>
<evidence type="ECO:0000259" key="11">
    <source>
        <dbReference type="Pfam" id="PF06333"/>
    </source>
</evidence>
<evidence type="ECO:0000256" key="9">
    <source>
        <dbReference type="RuleBase" id="RU364134"/>
    </source>
</evidence>
<comment type="subunit">
    <text evidence="9">Component of the Mediator complex.</text>
</comment>
<feature type="compositionally biased region" description="Basic and acidic residues" evidence="10">
    <location>
        <begin position="791"/>
        <end position="815"/>
    </location>
</feature>
<keyword evidence="5 9" id="KW-0805">Transcription regulation</keyword>
<feature type="region of interest" description="Disordered" evidence="10">
    <location>
        <begin position="1513"/>
        <end position="1544"/>
    </location>
</feature>
<evidence type="ECO:0000256" key="4">
    <source>
        <dbReference type="ARBA" id="ARBA00022491"/>
    </source>
</evidence>
<feature type="domain" description="Mediator complex subunit Med13 C-terminal" evidence="11">
    <location>
        <begin position="1667"/>
        <end position="2123"/>
    </location>
</feature>
<feature type="domain" description="MID" evidence="12">
    <location>
        <begin position="1380"/>
        <end position="1632"/>
    </location>
</feature>
<dbReference type="PANTHER" id="PTHR48249:SF3">
    <property type="entry name" value="MEDIATOR OF RNA POLYMERASE II TRANSCRIPTION SUBUNIT 13"/>
    <property type="match status" value="1"/>
</dbReference>
<feature type="compositionally biased region" description="Basic residues" evidence="10">
    <location>
        <begin position="467"/>
        <end position="484"/>
    </location>
</feature>
<dbReference type="PANTHER" id="PTHR48249">
    <property type="entry name" value="MEDIATOR OF RNA POLYMERASE II TRANSCRIPTION SUBUNIT 13"/>
    <property type="match status" value="1"/>
</dbReference>
<accession>A0ABN8RB69</accession>
<evidence type="ECO:0000313" key="13">
    <source>
        <dbReference type="EMBL" id="CAH3176546.1"/>
    </source>
</evidence>
<dbReference type="Pfam" id="PF06333">
    <property type="entry name" value="Med13_C"/>
    <property type="match status" value="1"/>
</dbReference>
<evidence type="ECO:0000256" key="1">
    <source>
        <dbReference type="ARBA" id="ARBA00004123"/>
    </source>
</evidence>
<keyword evidence="6 9" id="KW-0010">Activator</keyword>
<name>A0ABN8RB69_9CNID</name>
<evidence type="ECO:0000259" key="12">
    <source>
        <dbReference type="Pfam" id="PF18296"/>
    </source>
</evidence>
<feature type="region of interest" description="Disordered" evidence="10">
    <location>
        <begin position="295"/>
        <end position="327"/>
    </location>
</feature>
<feature type="region of interest" description="Disordered" evidence="10">
    <location>
        <begin position="1943"/>
        <end position="2016"/>
    </location>
</feature>
<feature type="compositionally biased region" description="Polar residues" evidence="10">
    <location>
        <begin position="306"/>
        <end position="327"/>
    </location>
</feature>
<dbReference type="InterPro" id="IPR051139">
    <property type="entry name" value="Mediator_complx_sub13"/>
</dbReference>